<evidence type="ECO:0000256" key="3">
    <source>
        <dbReference type="ARBA" id="ARBA00023163"/>
    </source>
</evidence>
<keyword evidence="1" id="KW-0805">Transcription regulation</keyword>
<keyword evidence="2" id="KW-0238">DNA-binding</keyword>
<dbReference type="SUPFAM" id="SSF101941">
    <property type="entry name" value="NAC domain"/>
    <property type="match status" value="1"/>
</dbReference>
<keyword evidence="4" id="KW-0539">Nucleus</keyword>
<feature type="domain" description="NAC" evidence="5">
    <location>
        <begin position="1"/>
        <end position="129"/>
    </location>
</feature>
<evidence type="ECO:0000256" key="4">
    <source>
        <dbReference type="ARBA" id="ARBA00023242"/>
    </source>
</evidence>
<protein>
    <recommendedName>
        <fullName evidence="5">NAC domain-containing protein</fullName>
    </recommendedName>
</protein>
<dbReference type="InterPro" id="IPR036093">
    <property type="entry name" value="NAC_dom_sf"/>
</dbReference>
<dbReference type="Pfam" id="PF02365">
    <property type="entry name" value="NAM"/>
    <property type="match status" value="1"/>
</dbReference>
<dbReference type="PANTHER" id="PTHR31719:SF94">
    <property type="entry name" value="PROTEIN ATAF2"/>
    <property type="match status" value="1"/>
</dbReference>
<reference evidence="6 7" key="1">
    <citation type="submission" date="2024-12" db="EMBL/GenBank/DDBJ databases">
        <title>The unique morphological basis and parallel evolutionary history of personate flowers in Penstemon.</title>
        <authorList>
            <person name="Depatie T.H."/>
            <person name="Wessinger C.A."/>
        </authorList>
    </citation>
    <scope>NUCLEOTIDE SEQUENCE [LARGE SCALE GENOMIC DNA]</scope>
    <source>
        <strain evidence="6">WTNN_2</strain>
        <tissue evidence="6">Leaf</tissue>
    </source>
</reference>
<dbReference type="GO" id="GO:0003677">
    <property type="term" value="F:DNA binding"/>
    <property type="evidence" value="ECO:0007669"/>
    <property type="project" value="UniProtKB-KW"/>
</dbReference>
<evidence type="ECO:0000256" key="2">
    <source>
        <dbReference type="ARBA" id="ARBA00023125"/>
    </source>
</evidence>
<dbReference type="Proteomes" id="UP001634393">
    <property type="component" value="Unassembled WGS sequence"/>
</dbReference>
<evidence type="ECO:0000313" key="7">
    <source>
        <dbReference type="Proteomes" id="UP001634393"/>
    </source>
</evidence>
<sequence length="147" mass="17529">MNEPIPCDKILEVNIYEYNPQQLSEKFLPVEENVWYFFTPRDRKFQNCARVNRVVGTGNWKATSRDKPVRYNGEIVGSKKVLVFYDGGKSKTNWIMYEYTIKEYNLKRKNTNNMRSTLPDHLDSGLYYNHTDYNMSPLTPRQQMKRL</sequence>
<organism evidence="6 7">
    <name type="scientific">Penstemon smallii</name>
    <dbReference type="NCBI Taxonomy" id="265156"/>
    <lineage>
        <taxon>Eukaryota</taxon>
        <taxon>Viridiplantae</taxon>
        <taxon>Streptophyta</taxon>
        <taxon>Embryophyta</taxon>
        <taxon>Tracheophyta</taxon>
        <taxon>Spermatophyta</taxon>
        <taxon>Magnoliopsida</taxon>
        <taxon>eudicotyledons</taxon>
        <taxon>Gunneridae</taxon>
        <taxon>Pentapetalae</taxon>
        <taxon>asterids</taxon>
        <taxon>lamiids</taxon>
        <taxon>Lamiales</taxon>
        <taxon>Plantaginaceae</taxon>
        <taxon>Cheloneae</taxon>
        <taxon>Penstemon</taxon>
    </lineage>
</organism>
<dbReference type="AlphaFoldDB" id="A0ABD3TPS8"/>
<keyword evidence="7" id="KW-1185">Reference proteome</keyword>
<evidence type="ECO:0000313" key="6">
    <source>
        <dbReference type="EMBL" id="KAL3839109.1"/>
    </source>
</evidence>
<dbReference type="InterPro" id="IPR003441">
    <property type="entry name" value="NAC-dom"/>
</dbReference>
<evidence type="ECO:0000259" key="5">
    <source>
        <dbReference type="PROSITE" id="PS51005"/>
    </source>
</evidence>
<comment type="caution">
    <text evidence="6">The sequence shown here is derived from an EMBL/GenBank/DDBJ whole genome shotgun (WGS) entry which is preliminary data.</text>
</comment>
<name>A0ABD3TPS8_9LAMI</name>
<evidence type="ECO:0000256" key="1">
    <source>
        <dbReference type="ARBA" id="ARBA00023015"/>
    </source>
</evidence>
<keyword evidence="3" id="KW-0804">Transcription</keyword>
<dbReference type="EMBL" id="JBJXBP010000003">
    <property type="protein sequence ID" value="KAL3839109.1"/>
    <property type="molecule type" value="Genomic_DNA"/>
</dbReference>
<dbReference type="Gene3D" id="2.170.150.80">
    <property type="entry name" value="NAC domain"/>
    <property type="match status" value="1"/>
</dbReference>
<proteinExistence type="predicted"/>
<gene>
    <name evidence="6" type="ORF">ACJIZ3_023700</name>
</gene>
<dbReference type="PANTHER" id="PTHR31719">
    <property type="entry name" value="NAC TRANSCRIPTION FACTOR 56"/>
    <property type="match status" value="1"/>
</dbReference>
<dbReference type="PROSITE" id="PS51005">
    <property type="entry name" value="NAC"/>
    <property type="match status" value="1"/>
</dbReference>
<accession>A0ABD3TPS8</accession>